<keyword evidence="3" id="KW-1185">Reference proteome</keyword>
<feature type="region of interest" description="Disordered" evidence="1">
    <location>
        <begin position="1"/>
        <end position="117"/>
    </location>
</feature>
<dbReference type="GeneID" id="85361002"/>
<dbReference type="AlphaFoldDB" id="A0AA39KBQ0"/>
<dbReference type="EMBL" id="JAUEPS010000018">
    <property type="protein sequence ID" value="KAK0458212.1"/>
    <property type="molecule type" value="Genomic_DNA"/>
</dbReference>
<evidence type="ECO:0000256" key="1">
    <source>
        <dbReference type="SAM" id="MobiDB-lite"/>
    </source>
</evidence>
<evidence type="ECO:0000313" key="3">
    <source>
        <dbReference type="Proteomes" id="UP001175211"/>
    </source>
</evidence>
<dbReference type="Proteomes" id="UP001175211">
    <property type="component" value="Unassembled WGS sequence"/>
</dbReference>
<accession>A0AA39KBQ0</accession>
<reference evidence="2" key="1">
    <citation type="submission" date="2023-06" db="EMBL/GenBank/DDBJ databases">
        <authorList>
            <consortium name="Lawrence Berkeley National Laboratory"/>
            <person name="Ahrendt S."/>
            <person name="Sahu N."/>
            <person name="Indic B."/>
            <person name="Wong-Bajracharya J."/>
            <person name="Merenyi Z."/>
            <person name="Ke H.-M."/>
            <person name="Monk M."/>
            <person name="Kocsube S."/>
            <person name="Drula E."/>
            <person name="Lipzen A."/>
            <person name="Balint B."/>
            <person name="Henrissat B."/>
            <person name="Andreopoulos B."/>
            <person name="Martin F.M."/>
            <person name="Harder C.B."/>
            <person name="Rigling D."/>
            <person name="Ford K.L."/>
            <person name="Foster G.D."/>
            <person name="Pangilinan J."/>
            <person name="Papanicolaou A."/>
            <person name="Barry K."/>
            <person name="LaButti K."/>
            <person name="Viragh M."/>
            <person name="Koriabine M."/>
            <person name="Yan M."/>
            <person name="Riley R."/>
            <person name="Champramary S."/>
            <person name="Plett K.L."/>
            <person name="Tsai I.J."/>
            <person name="Slot J."/>
            <person name="Sipos G."/>
            <person name="Plett J."/>
            <person name="Nagy L.G."/>
            <person name="Grigoriev I.V."/>
        </authorList>
    </citation>
    <scope>NUCLEOTIDE SEQUENCE</scope>
    <source>
        <strain evidence="2">CCBAS 213</strain>
    </source>
</reference>
<evidence type="ECO:0000313" key="2">
    <source>
        <dbReference type="EMBL" id="KAK0458212.1"/>
    </source>
</evidence>
<name>A0AA39KBQ0_ARMTA</name>
<organism evidence="2 3">
    <name type="scientific">Armillaria tabescens</name>
    <name type="common">Ringless honey mushroom</name>
    <name type="synonym">Agaricus tabescens</name>
    <dbReference type="NCBI Taxonomy" id="1929756"/>
    <lineage>
        <taxon>Eukaryota</taxon>
        <taxon>Fungi</taxon>
        <taxon>Dikarya</taxon>
        <taxon>Basidiomycota</taxon>
        <taxon>Agaricomycotina</taxon>
        <taxon>Agaricomycetes</taxon>
        <taxon>Agaricomycetidae</taxon>
        <taxon>Agaricales</taxon>
        <taxon>Marasmiineae</taxon>
        <taxon>Physalacriaceae</taxon>
        <taxon>Desarmillaria</taxon>
    </lineage>
</organism>
<proteinExistence type="predicted"/>
<gene>
    <name evidence="2" type="ORF">EV420DRAFT_1643092</name>
</gene>
<dbReference type="RefSeq" id="XP_060330500.1">
    <property type="nucleotide sequence ID" value="XM_060477454.1"/>
</dbReference>
<comment type="caution">
    <text evidence="2">The sequence shown here is derived from an EMBL/GenBank/DDBJ whole genome shotgun (WGS) entry which is preliminary data.</text>
</comment>
<protein>
    <submittedName>
        <fullName evidence="2">Uncharacterized protein</fullName>
    </submittedName>
</protein>
<sequence>MKAGGSKASLKTTGVGKKNLTPIPEASGSLQRQTPTISDAETTLNRMMESSALGPPPQLPPTQLEQTPLDREWLQLVGQWTKEFQSPGIQPPAGSSPGKKLLWPEYQPWGPHQSPPK</sequence>
<feature type="compositionally biased region" description="Polar residues" evidence="1">
    <location>
        <begin position="28"/>
        <end position="45"/>
    </location>
</feature>